<dbReference type="InterPro" id="IPR013320">
    <property type="entry name" value="ConA-like_dom_sf"/>
</dbReference>
<evidence type="ECO:0000256" key="11">
    <source>
        <dbReference type="ARBA" id="ARBA00023288"/>
    </source>
</evidence>
<comment type="similarity">
    <text evidence="14">Belongs to the glycosyl hydrolase 16 family. CRH1 subfamily.</text>
</comment>
<feature type="compositionally biased region" description="Low complexity" evidence="18">
    <location>
        <begin position="365"/>
        <end position="383"/>
    </location>
</feature>
<evidence type="ECO:0000256" key="18">
    <source>
        <dbReference type="SAM" id="MobiDB-lite"/>
    </source>
</evidence>
<proteinExistence type="inferred from homology"/>
<reference evidence="22" key="1">
    <citation type="submission" date="2020-06" db="EMBL/GenBank/DDBJ databases">
        <title>A chromosome-scale genome assembly of Talaromyces rugulosus W13939.</title>
        <authorList>
            <person name="Wang B."/>
            <person name="Guo L."/>
            <person name="Ye K."/>
            <person name="Wang L."/>
        </authorList>
    </citation>
    <scope>NUCLEOTIDE SEQUENCE [LARGE SCALE GENOMIC DNA]</scope>
    <source>
        <strain evidence="22">W13939</strain>
    </source>
</reference>
<evidence type="ECO:0000256" key="2">
    <source>
        <dbReference type="ARBA" id="ARBA00004609"/>
    </source>
</evidence>
<comment type="catalytic activity">
    <reaction evidence="1">
        <text>Random endo-hydrolysis of N-acetyl-beta-D-glucosaminide (1-&gt;4)-beta-linkages in chitin and chitodextrins.</text>
        <dbReference type="EC" id="3.2.1.14"/>
    </reaction>
</comment>
<dbReference type="PROSITE" id="PS51762">
    <property type="entry name" value="GH16_2"/>
    <property type="match status" value="1"/>
</dbReference>
<keyword evidence="6" id="KW-0808">Transferase</keyword>
<dbReference type="PANTHER" id="PTHR10963:SF22">
    <property type="entry name" value="GLYCOSIDASE CRH2-RELATED"/>
    <property type="match status" value="1"/>
</dbReference>
<sequence>MVRFAAAFVAALTASVAAAASSTTCGSGTKCPSDKPCCSQYGECGTGAYCLGGCDPINSNSLDACTPEPVCESKTFNDWSNLAGVESNDKYLGNATESDWVSSGKPLVHNGELLLTMAKGSVGTLLAYNHYIWYGKVSAKLKTSRTAGVVTAFILLSDVKDEIDYEFVGTELTTAQTNFYFQGILDWENSVNATTTDTFENYHTYEIDWTPDDITWSLDGKSVRVLKKADTYNETTQQYKFPQTPSRLQLSLWPAGLSTNAPGTIAWAGGEISWDTADIKDPGYYYATFAEVSVTCYDPPSGANIKGDQAYIYTDDAGTNNTVEIVNANTVLGSFEATGLNMTLGATTSTSSSTSTGTGTGTGTGTSTATSASTSVADSVPGSSSGGSGGQSSSGGSSDSGSDSSDGSSTSSGSSPASTGFSQGGDSPKTGAASANEHMLQGSMFAVLVAVVALIAM</sequence>
<feature type="region of interest" description="Disordered" evidence="18">
    <location>
        <begin position="346"/>
        <end position="435"/>
    </location>
</feature>
<dbReference type="GO" id="GO:0031505">
    <property type="term" value="P:fungal-type cell wall organization"/>
    <property type="evidence" value="ECO:0007669"/>
    <property type="project" value="TreeGrafter"/>
</dbReference>
<feature type="compositionally biased region" description="Low complexity" evidence="18">
    <location>
        <begin position="346"/>
        <end position="357"/>
    </location>
</feature>
<evidence type="ECO:0000313" key="21">
    <source>
        <dbReference type="EMBL" id="QKX53550.1"/>
    </source>
</evidence>
<comment type="function">
    <text evidence="15">Dual chitinase/transglycosylase that plays a role in cell wall architecture. Chitinase and transglycosylase activities are coupled. Required for the polysaccharide cross-linking at the septa and the cell wall. More specifically, transfers chitin to 1,6-beta-glucan in the cell wall.</text>
</comment>
<name>A0A7H8QI16_TALRU</name>
<feature type="compositionally biased region" description="Gly residues" evidence="18">
    <location>
        <begin position="384"/>
        <end position="393"/>
    </location>
</feature>
<evidence type="ECO:0000256" key="15">
    <source>
        <dbReference type="ARBA" id="ARBA00093308"/>
    </source>
</evidence>
<keyword evidence="12" id="KW-0326">Glycosidase</keyword>
<dbReference type="GO" id="GO:0009277">
    <property type="term" value="C:fungal-type cell wall"/>
    <property type="evidence" value="ECO:0007669"/>
    <property type="project" value="UniProtKB-ARBA"/>
</dbReference>
<dbReference type="PANTHER" id="PTHR10963">
    <property type="entry name" value="GLYCOSYL HYDROLASE-RELATED"/>
    <property type="match status" value="1"/>
</dbReference>
<keyword evidence="13" id="KW-0961">Cell wall biogenesis/degradation</keyword>
<dbReference type="EMBL" id="CP055898">
    <property type="protein sequence ID" value="QKX53550.1"/>
    <property type="molecule type" value="Genomic_DNA"/>
</dbReference>
<evidence type="ECO:0000256" key="10">
    <source>
        <dbReference type="ARBA" id="ARBA00023180"/>
    </source>
</evidence>
<dbReference type="GO" id="GO:0005886">
    <property type="term" value="C:plasma membrane"/>
    <property type="evidence" value="ECO:0007669"/>
    <property type="project" value="UniProtKB-SubCell"/>
</dbReference>
<dbReference type="InterPro" id="IPR050546">
    <property type="entry name" value="Glycosyl_Hydrlase_16"/>
</dbReference>
<keyword evidence="3" id="KW-1003">Cell membrane</keyword>
<evidence type="ECO:0000256" key="4">
    <source>
        <dbReference type="ARBA" id="ARBA00022622"/>
    </source>
</evidence>
<dbReference type="GO" id="GO:0008843">
    <property type="term" value="F:endochitinase activity"/>
    <property type="evidence" value="ECO:0007669"/>
    <property type="project" value="UniProtKB-EC"/>
</dbReference>
<dbReference type="GO" id="GO:0098552">
    <property type="term" value="C:side of membrane"/>
    <property type="evidence" value="ECO:0007669"/>
    <property type="project" value="UniProtKB-KW"/>
</dbReference>
<keyword evidence="11" id="KW-0449">Lipoprotein</keyword>
<evidence type="ECO:0000256" key="8">
    <source>
        <dbReference type="ARBA" id="ARBA00022801"/>
    </source>
</evidence>
<keyword evidence="8 16" id="KW-0378">Hydrolase</keyword>
<dbReference type="PROSITE" id="PS00026">
    <property type="entry name" value="CHIT_BIND_I_1"/>
    <property type="match status" value="1"/>
</dbReference>
<dbReference type="EC" id="3.2.-.-" evidence="16"/>
<dbReference type="GO" id="GO:0008061">
    <property type="term" value="F:chitin binding"/>
    <property type="evidence" value="ECO:0007669"/>
    <property type="project" value="InterPro"/>
</dbReference>
<dbReference type="GO" id="GO:0005975">
    <property type="term" value="P:carbohydrate metabolic process"/>
    <property type="evidence" value="ECO:0007669"/>
    <property type="project" value="InterPro"/>
</dbReference>
<dbReference type="AlphaFoldDB" id="A0A7H8QI16"/>
<evidence type="ECO:0000256" key="17">
    <source>
        <dbReference type="PIRSR" id="PIRSR037299-1"/>
    </source>
</evidence>
<keyword evidence="5" id="KW-0328">Glycosyltransferase</keyword>
<evidence type="ECO:0000256" key="6">
    <source>
        <dbReference type="ARBA" id="ARBA00022679"/>
    </source>
</evidence>
<keyword evidence="10" id="KW-0325">Glycoprotein</keyword>
<evidence type="ECO:0000256" key="16">
    <source>
        <dbReference type="PIRNR" id="PIRNR037299"/>
    </source>
</evidence>
<dbReference type="OrthoDB" id="4781at2759"/>
<evidence type="ECO:0000256" key="12">
    <source>
        <dbReference type="ARBA" id="ARBA00023295"/>
    </source>
</evidence>
<dbReference type="PIRSF" id="PIRSF037299">
    <property type="entry name" value="Glycosidase_CRH1_prd"/>
    <property type="match status" value="1"/>
</dbReference>
<protein>
    <recommendedName>
        <fullName evidence="16">Crh-like protein</fullName>
        <ecNumber evidence="16">3.2.-.-</ecNumber>
    </recommendedName>
</protein>
<evidence type="ECO:0000256" key="1">
    <source>
        <dbReference type="ARBA" id="ARBA00000822"/>
    </source>
</evidence>
<dbReference type="SUPFAM" id="SSF49899">
    <property type="entry name" value="Concanavalin A-like lectins/glucanases"/>
    <property type="match status" value="1"/>
</dbReference>
<dbReference type="InterPro" id="IPR018371">
    <property type="entry name" value="Chitin-binding_1_CS"/>
</dbReference>
<evidence type="ECO:0000259" key="20">
    <source>
        <dbReference type="PROSITE" id="PS51762"/>
    </source>
</evidence>
<keyword evidence="9 16" id="KW-0472">Membrane</keyword>
<comment type="subcellular location">
    <subcellularLocation>
        <location evidence="2">Cell membrane</location>
        <topology evidence="2">Lipid-anchor</topology>
        <topology evidence="2">GPI-anchor</topology>
    </subcellularLocation>
</comment>
<dbReference type="GO" id="GO:0016757">
    <property type="term" value="F:glycosyltransferase activity"/>
    <property type="evidence" value="ECO:0007669"/>
    <property type="project" value="UniProtKB-KW"/>
</dbReference>
<dbReference type="FunFam" id="2.60.120.200:FF:000159">
    <property type="entry name" value="Glycosidase"/>
    <property type="match status" value="1"/>
</dbReference>
<dbReference type="InterPro" id="IPR017168">
    <property type="entry name" value="CHR-like"/>
</dbReference>
<accession>A0A7H8QI16</accession>
<evidence type="ECO:0000256" key="5">
    <source>
        <dbReference type="ARBA" id="ARBA00022676"/>
    </source>
</evidence>
<dbReference type="RefSeq" id="XP_035339729.1">
    <property type="nucleotide sequence ID" value="XM_035483836.1"/>
</dbReference>
<evidence type="ECO:0000256" key="13">
    <source>
        <dbReference type="ARBA" id="ARBA00023316"/>
    </source>
</evidence>
<keyword evidence="22" id="KW-1185">Reference proteome</keyword>
<feature type="domain" description="GH16" evidence="20">
    <location>
        <begin position="59"/>
        <end position="302"/>
    </location>
</feature>
<dbReference type="GeneID" id="55988142"/>
<keyword evidence="7 19" id="KW-0732">Signal</keyword>
<evidence type="ECO:0000256" key="7">
    <source>
        <dbReference type="ARBA" id="ARBA00022729"/>
    </source>
</evidence>
<evidence type="ECO:0000256" key="19">
    <source>
        <dbReference type="SAM" id="SignalP"/>
    </source>
</evidence>
<evidence type="ECO:0000256" key="3">
    <source>
        <dbReference type="ARBA" id="ARBA00022475"/>
    </source>
</evidence>
<dbReference type="Gene3D" id="2.60.120.200">
    <property type="match status" value="1"/>
</dbReference>
<feature type="signal peptide" evidence="19">
    <location>
        <begin position="1"/>
        <end position="19"/>
    </location>
</feature>
<evidence type="ECO:0000256" key="9">
    <source>
        <dbReference type="ARBA" id="ARBA00023136"/>
    </source>
</evidence>
<dbReference type="CDD" id="cd02183">
    <property type="entry name" value="GH16_fungal_CRH1_transglycosylase"/>
    <property type="match status" value="1"/>
</dbReference>
<evidence type="ECO:0000256" key="14">
    <source>
        <dbReference type="ARBA" id="ARBA00038074"/>
    </source>
</evidence>
<feature type="active site" description="Proton donor" evidence="17">
    <location>
        <position position="166"/>
    </location>
</feature>
<feature type="chain" id="PRO_5028816653" description="Crh-like protein" evidence="19">
    <location>
        <begin position="20"/>
        <end position="457"/>
    </location>
</feature>
<feature type="active site" description="Nucleophile" evidence="17">
    <location>
        <position position="162"/>
    </location>
</feature>
<evidence type="ECO:0000313" key="22">
    <source>
        <dbReference type="Proteomes" id="UP000509510"/>
    </source>
</evidence>
<dbReference type="InterPro" id="IPR000757">
    <property type="entry name" value="Beta-glucanase-like"/>
</dbReference>
<gene>
    <name evidence="21" type="ORF">TRUGW13939_00629</name>
</gene>
<dbReference type="Pfam" id="PF00722">
    <property type="entry name" value="Glyco_hydro_16"/>
    <property type="match status" value="1"/>
</dbReference>
<dbReference type="KEGG" id="trg:TRUGW13939_00629"/>
<organism evidence="21 22">
    <name type="scientific">Talaromyces rugulosus</name>
    <name type="common">Penicillium rugulosum</name>
    <dbReference type="NCBI Taxonomy" id="121627"/>
    <lineage>
        <taxon>Eukaryota</taxon>
        <taxon>Fungi</taxon>
        <taxon>Dikarya</taxon>
        <taxon>Ascomycota</taxon>
        <taxon>Pezizomycotina</taxon>
        <taxon>Eurotiomycetes</taxon>
        <taxon>Eurotiomycetidae</taxon>
        <taxon>Eurotiales</taxon>
        <taxon>Trichocomaceae</taxon>
        <taxon>Talaromyces</taxon>
        <taxon>Talaromyces sect. Islandici</taxon>
    </lineage>
</organism>
<keyword evidence="4" id="KW-0336">GPI-anchor</keyword>
<dbReference type="Proteomes" id="UP000509510">
    <property type="component" value="Chromosome I"/>
</dbReference>
<feature type="compositionally biased region" description="Low complexity" evidence="18">
    <location>
        <begin position="394"/>
        <end position="421"/>
    </location>
</feature>